<name>A0ABS4NJZ8_9THEO</name>
<evidence type="ECO:0000259" key="1">
    <source>
        <dbReference type="Pfam" id="PF00534"/>
    </source>
</evidence>
<evidence type="ECO:0000259" key="2">
    <source>
        <dbReference type="Pfam" id="PF13439"/>
    </source>
</evidence>
<dbReference type="Gene3D" id="3.40.50.2000">
    <property type="entry name" value="Glycogen Phosphorylase B"/>
    <property type="match status" value="2"/>
</dbReference>
<accession>A0ABS4NJZ8</accession>
<dbReference type="InterPro" id="IPR028098">
    <property type="entry name" value="Glyco_trans_4-like_N"/>
</dbReference>
<organism evidence="3 4">
    <name type="scientific">Thermoanaerobacterium butyriciformans</name>
    <dbReference type="NCBI Taxonomy" id="1702242"/>
    <lineage>
        <taxon>Bacteria</taxon>
        <taxon>Bacillati</taxon>
        <taxon>Bacillota</taxon>
        <taxon>Clostridia</taxon>
        <taxon>Thermoanaerobacterales</taxon>
        <taxon>Thermoanaerobacteraceae</taxon>
        <taxon>Thermoanaerobacterium</taxon>
    </lineage>
</organism>
<dbReference type="EMBL" id="JAGGLT010000048">
    <property type="protein sequence ID" value="MBP2073387.1"/>
    <property type="molecule type" value="Genomic_DNA"/>
</dbReference>
<proteinExistence type="predicted"/>
<dbReference type="SUPFAM" id="SSF53756">
    <property type="entry name" value="UDP-Glycosyltransferase/glycogen phosphorylase"/>
    <property type="match status" value="1"/>
</dbReference>
<evidence type="ECO:0000313" key="4">
    <source>
        <dbReference type="Proteomes" id="UP001166402"/>
    </source>
</evidence>
<dbReference type="PANTHER" id="PTHR12526:SF572">
    <property type="entry name" value="BLL5144 PROTEIN"/>
    <property type="match status" value="1"/>
</dbReference>
<dbReference type="RefSeq" id="WP_209454999.1">
    <property type="nucleotide sequence ID" value="NZ_JAGGLT010000048.1"/>
</dbReference>
<sequence>MVKNKEIKIAFLSTFPPRECGIATFTQDLINELKDIKIINEPKVIAINDKKYDYDDDVIYELQQHDRNSYIKLAERLNDSSIDLLVIEHEYGIYGGEWSEYILDLVNNLKIPYVVTLHTILSNPLDKQKYILQELCRKSKRVITMAKNTIPLLLNVYGVDEKKIVVLPHGVPNLPTLSSESLRKKYNIDSDKFVVSTFGLISPGKGLEYGIEAIAKVKEEHPNILYLILGQTHPNIVKSDGEVYRDFLIRRVNELDLNDNVKFINKYLTKREIVEYLKLSDVYMTPYIGKEQAVSGTLAYAAGLGKLVVSTPYKYAEEILSDGRGLLADFKDPDSIAKCIKFAIENPHKKQLMEEKMRVYGKSMMWDNVALEYVEMFLRIFEDLEDDAREAV</sequence>
<dbReference type="Pfam" id="PF13439">
    <property type="entry name" value="Glyco_transf_4"/>
    <property type="match status" value="1"/>
</dbReference>
<evidence type="ECO:0000313" key="3">
    <source>
        <dbReference type="EMBL" id="MBP2073387.1"/>
    </source>
</evidence>
<gene>
    <name evidence="3" type="ORF">J2Z80_002939</name>
</gene>
<protein>
    <submittedName>
        <fullName evidence="3">Glycosyltransferase involved in cell wall biosynthesis</fullName>
    </submittedName>
</protein>
<keyword evidence="4" id="KW-1185">Reference proteome</keyword>
<feature type="domain" description="Glycosyltransferase subfamily 4-like N-terminal" evidence="2">
    <location>
        <begin position="69"/>
        <end position="171"/>
    </location>
</feature>
<comment type="caution">
    <text evidence="3">The sequence shown here is derived from an EMBL/GenBank/DDBJ whole genome shotgun (WGS) entry which is preliminary data.</text>
</comment>
<feature type="domain" description="Glycosyl transferase family 1" evidence="1">
    <location>
        <begin position="180"/>
        <end position="356"/>
    </location>
</feature>
<reference evidence="3" key="1">
    <citation type="submission" date="2021-03" db="EMBL/GenBank/DDBJ databases">
        <title>Genomic Encyclopedia of Type Strains, Phase IV (KMG-IV): sequencing the most valuable type-strain genomes for metagenomic binning, comparative biology and taxonomic classification.</title>
        <authorList>
            <person name="Goeker M."/>
        </authorList>
    </citation>
    <scope>NUCLEOTIDE SEQUENCE</scope>
    <source>
        <strain evidence="3">DSM 101588</strain>
    </source>
</reference>
<dbReference type="InterPro" id="IPR001296">
    <property type="entry name" value="Glyco_trans_1"/>
</dbReference>
<dbReference type="Proteomes" id="UP001166402">
    <property type="component" value="Unassembled WGS sequence"/>
</dbReference>
<dbReference type="PANTHER" id="PTHR12526">
    <property type="entry name" value="GLYCOSYLTRANSFERASE"/>
    <property type="match status" value="1"/>
</dbReference>
<dbReference type="CDD" id="cd03822">
    <property type="entry name" value="GT4_mannosyltransferase-like"/>
    <property type="match status" value="1"/>
</dbReference>
<dbReference type="Pfam" id="PF00534">
    <property type="entry name" value="Glycos_transf_1"/>
    <property type="match status" value="1"/>
</dbReference>